<accession>A0ABS5L4P9</accession>
<comment type="caution">
    <text evidence="1">The sequence shown here is derived from an EMBL/GenBank/DDBJ whole genome shotgun (WGS) entry which is preliminary data.</text>
</comment>
<evidence type="ECO:0000313" key="2">
    <source>
        <dbReference type="Proteomes" id="UP000730482"/>
    </source>
</evidence>
<sequence length="140" mass="15380">MLLRIEGRDLPGLPGIVVAVQVRDKPEELLDPVRGDAAGAVWELAVEPFTNKRGERTLRGRHVQDGIGGRFVYLSWNRIGEDRGYTMFCRSKLMLSGIPRDVFEAGIASGTLRARLGLTDAKGQPLTARVLPPEVEWTAG</sequence>
<name>A0ABS5L4P9_9ACTN</name>
<dbReference type="EMBL" id="JAAFYZ010000239">
    <property type="protein sequence ID" value="MBS2553210.1"/>
    <property type="molecule type" value="Genomic_DNA"/>
</dbReference>
<dbReference type="InterPro" id="IPR046032">
    <property type="entry name" value="DUF5990"/>
</dbReference>
<evidence type="ECO:0000313" key="1">
    <source>
        <dbReference type="EMBL" id="MBS2553210.1"/>
    </source>
</evidence>
<dbReference type="Pfam" id="PF19452">
    <property type="entry name" value="DUF5990"/>
    <property type="match status" value="1"/>
</dbReference>
<protein>
    <recommendedName>
        <fullName evidence="3">Monooxygenase</fullName>
    </recommendedName>
</protein>
<proteinExistence type="predicted"/>
<organism evidence="1 2">
    <name type="scientific">Catenulispora pinistramenti</name>
    <dbReference type="NCBI Taxonomy" id="2705254"/>
    <lineage>
        <taxon>Bacteria</taxon>
        <taxon>Bacillati</taxon>
        <taxon>Actinomycetota</taxon>
        <taxon>Actinomycetes</taxon>
        <taxon>Catenulisporales</taxon>
        <taxon>Catenulisporaceae</taxon>
        <taxon>Catenulispora</taxon>
    </lineage>
</organism>
<dbReference type="Proteomes" id="UP000730482">
    <property type="component" value="Unassembled WGS sequence"/>
</dbReference>
<gene>
    <name evidence="1" type="ORF">KGQ19_40795</name>
</gene>
<keyword evidence="2" id="KW-1185">Reference proteome</keyword>
<evidence type="ECO:0008006" key="3">
    <source>
        <dbReference type="Google" id="ProtNLM"/>
    </source>
</evidence>
<dbReference type="RefSeq" id="WP_212019528.1">
    <property type="nucleotide sequence ID" value="NZ_JAAFYZ010000239.1"/>
</dbReference>
<reference evidence="1 2" key="1">
    <citation type="submission" date="2020-02" db="EMBL/GenBank/DDBJ databases">
        <title>Acidophilic actinobacteria isolated from forest soil.</title>
        <authorList>
            <person name="Golinska P."/>
        </authorList>
    </citation>
    <scope>NUCLEOTIDE SEQUENCE [LARGE SCALE GENOMIC DNA]</scope>
    <source>
        <strain evidence="1 2">NL8</strain>
    </source>
</reference>